<keyword evidence="2" id="KW-0812">Transmembrane</keyword>
<dbReference type="InterPro" id="IPR036396">
    <property type="entry name" value="Cyt_P450_sf"/>
</dbReference>
<proteinExistence type="predicted"/>
<dbReference type="PANTHER" id="PTHR24305">
    <property type="entry name" value="CYTOCHROME P450"/>
    <property type="match status" value="1"/>
</dbReference>
<feature type="transmembrane region" description="Helical" evidence="2">
    <location>
        <begin position="37"/>
        <end position="60"/>
    </location>
</feature>
<dbReference type="PRINTS" id="PR00385">
    <property type="entry name" value="P450"/>
</dbReference>
<organism evidence="3 4">
    <name type="scientific">Sporormia fimetaria CBS 119925</name>
    <dbReference type="NCBI Taxonomy" id="1340428"/>
    <lineage>
        <taxon>Eukaryota</taxon>
        <taxon>Fungi</taxon>
        <taxon>Dikarya</taxon>
        <taxon>Ascomycota</taxon>
        <taxon>Pezizomycotina</taxon>
        <taxon>Dothideomycetes</taxon>
        <taxon>Pleosporomycetidae</taxon>
        <taxon>Pleosporales</taxon>
        <taxon>Sporormiaceae</taxon>
        <taxon>Sporormia</taxon>
    </lineage>
</organism>
<name>A0A6A6V462_9PLEO</name>
<dbReference type="Proteomes" id="UP000799440">
    <property type="component" value="Unassembled WGS sequence"/>
</dbReference>
<dbReference type="GO" id="GO:0005506">
    <property type="term" value="F:iron ion binding"/>
    <property type="evidence" value="ECO:0007669"/>
    <property type="project" value="InterPro"/>
</dbReference>
<dbReference type="AlphaFoldDB" id="A0A6A6V462"/>
<dbReference type="EMBL" id="MU006583">
    <property type="protein sequence ID" value="KAF2745285.1"/>
    <property type="molecule type" value="Genomic_DNA"/>
</dbReference>
<keyword evidence="1" id="KW-0408">Iron</keyword>
<evidence type="ECO:0000256" key="1">
    <source>
        <dbReference type="PIRSR" id="PIRSR602401-1"/>
    </source>
</evidence>
<keyword evidence="4" id="KW-1185">Reference proteome</keyword>
<dbReference type="GO" id="GO:0016705">
    <property type="term" value="F:oxidoreductase activity, acting on paired donors, with incorporation or reduction of molecular oxygen"/>
    <property type="evidence" value="ECO:0007669"/>
    <property type="project" value="InterPro"/>
</dbReference>
<dbReference type="Pfam" id="PF00067">
    <property type="entry name" value="p450"/>
    <property type="match status" value="1"/>
</dbReference>
<keyword evidence="2" id="KW-0472">Membrane</keyword>
<feature type="binding site" description="axial binding residue" evidence="1">
    <location>
        <position position="489"/>
    </location>
    <ligand>
        <name>heme</name>
        <dbReference type="ChEBI" id="CHEBI:30413"/>
    </ligand>
    <ligandPart>
        <name>Fe</name>
        <dbReference type="ChEBI" id="CHEBI:18248"/>
    </ligandPart>
</feature>
<keyword evidence="1" id="KW-0349">Heme</keyword>
<evidence type="ECO:0000313" key="4">
    <source>
        <dbReference type="Proteomes" id="UP000799440"/>
    </source>
</evidence>
<accession>A0A6A6V462</accession>
<comment type="cofactor">
    <cofactor evidence="1">
        <name>heme</name>
        <dbReference type="ChEBI" id="CHEBI:30413"/>
    </cofactor>
</comment>
<dbReference type="SUPFAM" id="SSF48264">
    <property type="entry name" value="Cytochrome P450"/>
    <property type="match status" value="1"/>
</dbReference>
<dbReference type="PRINTS" id="PR00463">
    <property type="entry name" value="EP450I"/>
</dbReference>
<dbReference type="PANTHER" id="PTHR24305:SF227">
    <property type="entry name" value="P450, PUTATIVE (EUROFUNG)-RELATED"/>
    <property type="match status" value="1"/>
</dbReference>
<dbReference type="GO" id="GO:0020037">
    <property type="term" value="F:heme binding"/>
    <property type="evidence" value="ECO:0007669"/>
    <property type="project" value="InterPro"/>
</dbReference>
<keyword evidence="1" id="KW-0479">Metal-binding</keyword>
<protein>
    <submittedName>
        <fullName evidence="3">Cytochrome P450</fullName>
    </submittedName>
</protein>
<dbReference type="InterPro" id="IPR001128">
    <property type="entry name" value="Cyt_P450"/>
</dbReference>
<dbReference type="Gene3D" id="1.10.630.10">
    <property type="entry name" value="Cytochrome P450"/>
    <property type="match status" value="1"/>
</dbReference>
<keyword evidence="2" id="KW-1133">Transmembrane helix</keyword>
<dbReference type="GO" id="GO:0004497">
    <property type="term" value="F:monooxygenase activity"/>
    <property type="evidence" value="ECO:0007669"/>
    <property type="project" value="InterPro"/>
</dbReference>
<dbReference type="FunFam" id="1.10.630.10:FF:000051">
    <property type="entry name" value="Cytochrome P450 monooxygenase (Fum15)"/>
    <property type="match status" value="1"/>
</dbReference>
<dbReference type="OrthoDB" id="1470350at2759"/>
<dbReference type="InterPro" id="IPR002401">
    <property type="entry name" value="Cyt_P450_E_grp-I"/>
</dbReference>
<evidence type="ECO:0000313" key="3">
    <source>
        <dbReference type="EMBL" id="KAF2745285.1"/>
    </source>
</evidence>
<dbReference type="CDD" id="cd11069">
    <property type="entry name" value="CYP_FUM15-like"/>
    <property type="match status" value="1"/>
</dbReference>
<evidence type="ECO:0000256" key="2">
    <source>
        <dbReference type="SAM" id="Phobius"/>
    </source>
</evidence>
<sequence>MAVRKRLLFLSSVLVSLLSSRFKLSLAFKSDSFVFNTFAVFTVLLSVNFLWGAVIYPHFFSPLRHLPQPKDGNFLLGHFVRIFKQPTGEPQKEWLETVPNDGLIYYRWLFNEPRVMLTSPKALAEVLVQRSYEFVKPRRVRNGIRRILGNGVLLAEGDEHKRQRRQLMPAFAFRHVKDLYPIFWAKSREMTKAMLDTIRSSTEASNGVEIGEWASRAALDIIGVAGVGQDFRAISDPSNELFRTYRTIFSSNKTARILAFVAAFLPETLLRLLPLKRNDDIREAVNTIKKTAMDLVRSKRSKLEKGERTDLDILSVAMESGGFSDEDIVNQLMTFLAAGHETTASSLSWAVYLLCKHPEVQSRLRDELRSQLPRATLTGDPTEEGNITSQDIDKLAYLNAVINEVLRLFPPVPLTFRECEYDTTIQGQLIPADTRIVVAPWVVNKSLALWGNDAMEFNPDRWRGTGRANTGGAESNYASLTFLHGPRSCIGKDFAKAEFACLVAALVGAFEMELEDKDWELKIGGAITARPKGGLRVVLTPVGEGEKA</sequence>
<reference evidence="3" key="1">
    <citation type="journal article" date="2020" name="Stud. Mycol.">
        <title>101 Dothideomycetes genomes: a test case for predicting lifestyles and emergence of pathogens.</title>
        <authorList>
            <person name="Haridas S."/>
            <person name="Albert R."/>
            <person name="Binder M."/>
            <person name="Bloem J."/>
            <person name="Labutti K."/>
            <person name="Salamov A."/>
            <person name="Andreopoulos B."/>
            <person name="Baker S."/>
            <person name="Barry K."/>
            <person name="Bills G."/>
            <person name="Bluhm B."/>
            <person name="Cannon C."/>
            <person name="Castanera R."/>
            <person name="Culley D."/>
            <person name="Daum C."/>
            <person name="Ezra D."/>
            <person name="Gonzalez J."/>
            <person name="Henrissat B."/>
            <person name="Kuo A."/>
            <person name="Liang C."/>
            <person name="Lipzen A."/>
            <person name="Lutzoni F."/>
            <person name="Magnuson J."/>
            <person name="Mondo S."/>
            <person name="Nolan M."/>
            <person name="Ohm R."/>
            <person name="Pangilinan J."/>
            <person name="Park H.-J."/>
            <person name="Ramirez L."/>
            <person name="Alfaro M."/>
            <person name="Sun H."/>
            <person name="Tritt A."/>
            <person name="Yoshinaga Y."/>
            <person name="Zwiers L.-H."/>
            <person name="Turgeon B."/>
            <person name="Goodwin S."/>
            <person name="Spatafora J."/>
            <person name="Crous P."/>
            <person name="Grigoriev I."/>
        </authorList>
    </citation>
    <scope>NUCLEOTIDE SEQUENCE</scope>
    <source>
        <strain evidence="3">CBS 119925</strain>
    </source>
</reference>
<dbReference type="InterPro" id="IPR050121">
    <property type="entry name" value="Cytochrome_P450_monoxygenase"/>
</dbReference>
<gene>
    <name evidence="3" type="ORF">M011DRAFT_479121</name>
</gene>